<name>A0A1A8VDV2_NOTFU</name>
<proteinExistence type="predicted"/>
<accession>A0A1A8VDV2</accession>
<reference evidence="1" key="1">
    <citation type="submission" date="2016-05" db="EMBL/GenBank/DDBJ databases">
        <authorList>
            <person name="Lavstsen T."/>
            <person name="Jespersen J.S."/>
        </authorList>
    </citation>
    <scope>NUCLEOTIDE SEQUENCE</scope>
    <source>
        <tissue evidence="1">Brain</tissue>
    </source>
</reference>
<feature type="non-terminal residue" evidence="1">
    <location>
        <position position="1"/>
    </location>
</feature>
<reference evidence="1" key="2">
    <citation type="submission" date="2016-06" db="EMBL/GenBank/DDBJ databases">
        <title>The genome of a short-lived fish provides insights into sex chromosome evolution and the genetic control of aging.</title>
        <authorList>
            <person name="Reichwald K."/>
            <person name="Felder M."/>
            <person name="Petzold A."/>
            <person name="Koch P."/>
            <person name="Groth M."/>
            <person name="Platzer M."/>
        </authorList>
    </citation>
    <scope>NUCLEOTIDE SEQUENCE</scope>
    <source>
        <tissue evidence="1">Brain</tissue>
    </source>
</reference>
<evidence type="ECO:0000313" key="1">
    <source>
        <dbReference type="EMBL" id="SBS58605.1"/>
    </source>
</evidence>
<protein>
    <submittedName>
        <fullName evidence="1">Uncharacterized protein</fullName>
    </submittedName>
</protein>
<sequence>CWDFLIFFFRTRGNKIGFPCLSTKSSCFFCPHYTSLCNTETVLVSLLPT</sequence>
<dbReference type="EMBL" id="HAEJ01018148">
    <property type="protein sequence ID" value="SBS58605.1"/>
    <property type="molecule type" value="Transcribed_RNA"/>
</dbReference>
<gene>
    <name evidence="1" type="primary">Nfu_g_1_003042</name>
</gene>
<organism evidence="1">
    <name type="scientific">Nothobranchius furzeri</name>
    <name type="common">Turquoise killifish</name>
    <dbReference type="NCBI Taxonomy" id="105023"/>
    <lineage>
        <taxon>Eukaryota</taxon>
        <taxon>Metazoa</taxon>
        <taxon>Chordata</taxon>
        <taxon>Craniata</taxon>
        <taxon>Vertebrata</taxon>
        <taxon>Euteleostomi</taxon>
        <taxon>Actinopterygii</taxon>
        <taxon>Neopterygii</taxon>
        <taxon>Teleostei</taxon>
        <taxon>Neoteleostei</taxon>
        <taxon>Acanthomorphata</taxon>
        <taxon>Ovalentaria</taxon>
        <taxon>Atherinomorphae</taxon>
        <taxon>Cyprinodontiformes</taxon>
        <taxon>Nothobranchiidae</taxon>
        <taxon>Nothobranchius</taxon>
    </lineage>
</organism>
<dbReference type="AlphaFoldDB" id="A0A1A8VDV2"/>
<feature type="non-terminal residue" evidence="1">
    <location>
        <position position="49"/>
    </location>
</feature>